<evidence type="ECO:0000256" key="1">
    <source>
        <dbReference type="ARBA" id="ARBA00004127"/>
    </source>
</evidence>
<keyword evidence="10" id="KW-1185">Reference proteome</keyword>
<organism evidence="9 10">
    <name type="scientific">Candidatus Endolissoclinum faulkneri L2</name>
    <dbReference type="NCBI Taxonomy" id="1193729"/>
    <lineage>
        <taxon>Bacteria</taxon>
        <taxon>Pseudomonadati</taxon>
        <taxon>Pseudomonadota</taxon>
        <taxon>Alphaproteobacteria</taxon>
        <taxon>Rhodospirillales</taxon>
        <taxon>Rhodospirillaceae</taxon>
        <taxon>Candidatus Endolissoclinum</taxon>
    </lineage>
</organism>
<feature type="transmembrane region" description="Helical" evidence="7">
    <location>
        <begin position="241"/>
        <end position="261"/>
    </location>
</feature>
<comment type="subcellular location">
    <subcellularLocation>
        <location evidence="1">Endomembrane system</location>
        <topology evidence="1">Multi-pass membrane protein</topology>
    </subcellularLocation>
    <subcellularLocation>
        <location evidence="6">Membrane</location>
        <topology evidence="6">Multi-pass membrane protein</topology>
    </subcellularLocation>
</comment>
<dbReference type="PANTHER" id="PTHR43507:SF1">
    <property type="entry name" value="NADH-UBIQUINONE OXIDOREDUCTASE CHAIN 4"/>
    <property type="match status" value="1"/>
</dbReference>
<feature type="transmembrane region" description="Helical" evidence="7">
    <location>
        <begin position="109"/>
        <end position="127"/>
    </location>
</feature>
<feature type="transmembrane region" description="Helical" evidence="7">
    <location>
        <begin position="82"/>
        <end position="102"/>
    </location>
</feature>
<proteinExistence type="inferred from homology"/>
<evidence type="ECO:0000256" key="6">
    <source>
        <dbReference type="RuleBase" id="RU000320"/>
    </source>
</evidence>
<dbReference type="GO" id="GO:0042773">
    <property type="term" value="P:ATP synthesis coupled electron transport"/>
    <property type="evidence" value="ECO:0007669"/>
    <property type="project" value="InterPro"/>
</dbReference>
<dbReference type="GO" id="GO:0016020">
    <property type="term" value="C:membrane"/>
    <property type="evidence" value="ECO:0007669"/>
    <property type="project" value="UniProtKB-SubCell"/>
</dbReference>
<feature type="transmembrane region" description="Helical" evidence="7">
    <location>
        <begin position="165"/>
        <end position="187"/>
    </location>
</feature>
<feature type="transmembrane region" description="Helical" evidence="7">
    <location>
        <begin position="207"/>
        <end position="229"/>
    </location>
</feature>
<reference evidence="9 10" key="1">
    <citation type="journal article" date="2012" name="Proc. Natl. Acad. Sci. U.S.A.">
        <title>Genome streamlining and chemical defense in a coral reef symbiosis.</title>
        <authorList>
            <person name="Kwan J.C."/>
            <person name="Donia M.S."/>
            <person name="Han A.W."/>
            <person name="Hirose E."/>
            <person name="Haygood M.G."/>
            <person name="Schmidt E.W."/>
        </authorList>
    </citation>
    <scope>NUCLEOTIDE SEQUENCE [LARGE SCALE GENOMIC DNA]</scope>
    <source>
        <strain evidence="9 10">L2</strain>
    </source>
</reference>
<sequence length="499" mass="55776">MLTIVIFGPMLGAAFIMTLRGRTDQIAYSSRCLALITSSIIFLISLLILAFFEQDSAKFQLVQKINWIPSLSSSYHIGVDGISIWFVMMSTLLTPICILASWEAIQKRVREYMIAFLVLESMMIGMFCALDILLFYIFFEALLIPIFLIIGVWGGVHRFYAAFKFFLYTLVGSVLMLLAIISMYCYTGTTNLLTLMQTRFLPEMQTWLWLAFFFSFAVKVPMWPLHTWLPDAHVEAPTAGSVMLAGILLKIGGYGFLRFSIPIFPEASADFTPMVYALSVMSVIYTSLVALVQQDMKKMIAYSSVAHMGFVTVGIFTMNIMGVDGSIFYMLSHGIVSSALFLCVGVIYDRMRIREIKFYGGIAKNMPRYAMIFMIFMLASVGLPGTSGFIGELLILTGAFQVNTWIAAFTASGLILGAAYMLYLYRRVLFGKLENEQLNILLDLSPREIAMFTPLIILILSMGIYPSIFTDMMSASVESLITNYKAALNENAMSNLTAG</sequence>
<feature type="transmembrane region" description="Helical" evidence="7">
    <location>
        <begin position="6"/>
        <end position="21"/>
    </location>
</feature>
<keyword evidence="5 7" id="KW-0472">Membrane</keyword>
<evidence type="ECO:0000256" key="2">
    <source>
        <dbReference type="ARBA" id="ARBA00009025"/>
    </source>
</evidence>
<feature type="transmembrane region" description="Helical" evidence="7">
    <location>
        <begin position="273"/>
        <end position="292"/>
    </location>
</feature>
<evidence type="ECO:0000313" key="10">
    <source>
        <dbReference type="Proteomes" id="UP000010077"/>
    </source>
</evidence>
<dbReference type="GO" id="GO:0003954">
    <property type="term" value="F:NADH dehydrogenase activity"/>
    <property type="evidence" value="ECO:0007669"/>
    <property type="project" value="TreeGrafter"/>
</dbReference>
<dbReference type="NCBIfam" id="NF004501">
    <property type="entry name" value="PRK05846.1-5"/>
    <property type="match status" value="1"/>
</dbReference>
<keyword evidence="3 6" id="KW-0812">Transmembrane</keyword>
<dbReference type="HOGENOM" id="CLU_007100_4_4_5"/>
<feature type="transmembrane region" description="Helical" evidence="7">
    <location>
        <begin position="133"/>
        <end position="153"/>
    </location>
</feature>
<dbReference type="AlphaFoldDB" id="K7YMN8"/>
<protein>
    <submittedName>
        <fullName evidence="9">Proton-translocating NADH-quinone oxidoreductase, chain M family protein</fullName>
    </submittedName>
</protein>
<feature type="transmembrane region" description="Helical" evidence="7">
    <location>
        <begin position="299"/>
        <end position="321"/>
    </location>
</feature>
<dbReference type="NCBIfam" id="NF004499">
    <property type="entry name" value="PRK05846.1-3"/>
    <property type="match status" value="1"/>
</dbReference>
<name>K7YMN8_9PROT</name>
<evidence type="ECO:0000256" key="4">
    <source>
        <dbReference type="ARBA" id="ARBA00022989"/>
    </source>
</evidence>
<dbReference type="Pfam" id="PF00361">
    <property type="entry name" value="Proton_antipo_M"/>
    <property type="match status" value="1"/>
</dbReference>
<feature type="transmembrane region" description="Helical" evidence="7">
    <location>
        <begin position="449"/>
        <end position="468"/>
    </location>
</feature>
<evidence type="ECO:0000256" key="5">
    <source>
        <dbReference type="ARBA" id="ARBA00023136"/>
    </source>
</evidence>
<keyword evidence="4 7" id="KW-1133">Transmembrane helix</keyword>
<feature type="transmembrane region" description="Helical" evidence="7">
    <location>
        <begin position="402"/>
        <end position="425"/>
    </location>
</feature>
<comment type="similarity">
    <text evidence="2">Belongs to the complex I subunit 4 family.</text>
</comment>
<dbReference type="InterPro" id="IPR010227">
    <property type="entry name" value="NADH_Q_OxRdtase_chainM/4"/>
</dbReference>
<dbReference type="GO" id="GO:0015990">
    <property type="term" value="P:electron transport coupled proton transport"/>
    <property type="evidence" value="ECO:0007669"/>
    <property type="project" value="TreeGrafter"/>
</dbReference>
<dbReference type="GO" id="GO:0012505">
    <property type="term" value="C:endomembrane system"/>
    <property type="evidence" value="ECO:0007669"/>
    <property type="project" value="UniProtKB-SubCell"/>
</dbReference>
<dbReference type="InterPro" id="IPR003918">
    <property type="entry name" value="NADH_UbQ_OxRdtase"/>
</dbReference>
<evidence type="ECO:0000259" key="8">
    <source>
        <dbReference type="Pfam" id="PF00361"/>
    </source>
</evidence>
<dbReference type="GO" id="GO:0008137">
    <property type="term" value="F:NADH dehydrogenase (ubiquinone) activity"/>
    <property type="evidence" value="ECO:0007669"/>
    <property type="project" value="InterPro"/>
</dbReference>
<dbReference type="EMBL" id="CP003539">
    <property type="protein sequence ID" value="AFX98782.1"/>
    <property type="molecule type" value="Genomic_DNA"/>
</dbReference>
<feature type="domain" description="NADH:quinone oxidoreductase/Mrp antiporter transmembrane" evidence="8">
    <location>
        <begin position="129"/>
        <end position="411"/>
    </location>
</feature>
<dbReference type="Proteomes" id="UP000010077">
    <property type="component" value="Chromosome"/>
</dbReference>
<feature type="transmembrane region" description="Helical" evidence="7">
    <location>
        <begin position="369"/>
        <end position="390"/>
    </location>
</feature>
<gene>
    <name evidence="9" type="ORF">A1OE_591</name>
</gene>
<dbReference type="eggNOG" id="COG1008">
    <property type="taxonomic scope" value="Bacteria"/>
</dbReference>
<dbReference type="PATRIC" id="fig|1193729.4.peg.319"/>
<dbReference type="PANTHER" id="PTHR43507">
    <property type="entry name" value="NADH-UBIQUINONE OXIDOREDUCTASE CHAIN 4"/>
    <property type="match status" value="1"/>
</dbReference>
<accession>K7YMN8</accession>
<feature type="transmembrane region" description="Helical" evidence="7">
    <location>
        <begin position="327"/>
        <end position="348"/>
    </location>
</feature>
<dbReference type="GO" id="GO:0048039">
    <property type="term" value="F:ubiquinone binding"/>
    <property type="evidence" value="ECO:0007669"/>
    <property type="project" value="TreeGrafter"/>
</dbReference>
<dbReference type="PRINTS" id="PR01437">
    <property type="entry name" value="NUOXDRDTASE4"/>
</dbReference>
<evidence type="ECO:0000256" key="7">
    <source>
        <dbReference type="SAM" id="Phobius"/>
    </source>
</evidence>
<dbReference type="InterPro" id="IPR001750">
    <property type="entry name" value="ND/Mrp_TM"/>
</dbReference>
<dbReference type="KEGG" id="thal:A1OE_591"/>
<evidence type="ECO:0000256" key="3">
    <source>
        <dbReference type="ARBA" id="ARBA00022692"/>
    </source>
</evidence>
<evidence type="ECO:0000313" key="9">
    <source>
        <dbReference type="EMBL" id="AFX98782.1"/>
    </source>
</evidence>
<dbReference type="NCBIfam" id="TIGR01972">
    <property type="entry name" value="NDH_I_M"/>
    <property type="match status" value="1"/>
</dbReference>
<feature type="transmembrane region" description="Helical" evidence="7">
    <location>
        <begin position="33"/>
        <end position="52"/>
    </location>
</feature>
<dbReference type="STRING" id="1193729.A1OE_591"/>